<evidence type="ECO:0000313" key="5">
    <source>
        <dbReference type="EMBL" id="SDN02228.1"/>
    </source>
</evidence>
<reference evidence="5 6" key="1">
    <citation type="submission" date="2016-10" db="EMBL/GenBank/DDBJ databases">
        <authorList>
            <person name="de Groot N.N."/>
        </authorList>
    </citation>
    <scope>NUCLEOTIDE SEQUENCE [LARGE SCALE GENOMIC DNA]</scope>
    <source>
        <strain evidence="6">EB21,IBRC-M 10013,KCTC 4048</strain>
    </source>
</reference>
<name>A0A1G9XZK4_9EURY</name>
<keyword evidence="1" id="KW-0805">Transcription regulation</keyword>
<dbReference type="AlphaFoldDB" id="A0A1G9XZK4"/>
<organism evidence="5 6">
    <name type="scientific">Haloarchaeobius iranensis</name>
    <dbReference type="NCBI Taxonomy" id="996166"/>
    <lineage>
        <taxon>Archaea</taxon>
        <taxon>Methanobacteriati</taxon>
        <taxon>Methanobacteriota</taxon>
        <taxon>Stenosarchaea group</taxon>
        <taxon>Halobacteria</taxon>
        <taxon>Halobacteriales</taxon>
        <taxon>Halorubellaceae</taxon>
        <taxon>Haloarchaeobius</taxon>
    </lineage>
</organism>
<evidence type="ECO:0000259" key="3">
    <source>
        <dbReference type="Pfam" id="PF04967"/>
    </source>
</evidence>
<dbReference type="EMBL" id="FNIA01000012">
    <property type="protein sequence ID" value="SDN02228.1"/>
    <property type="molecule type" value="Genomic_DNA"/>
</dbReference>
<feature type="domain" description="HTH bat-type" evidence="3">
    <location>
        <begin position="162"/>
        <end position="213"/>
    </location>
</feature>
<evidence type="ECO:0000259" key="4">
    <source>
        <dbReference type="Pfam" id="PF24278"/>
    </source>
</evidence>
<dbReference type="InterPro" id="IPR056493">
    <property type="entry name" value="HVO_0513_N"/>
</dbReference>
<dbReference type="Proteomes" id="UP000199370">
    <property type="component" value="Unassembled WGS sequence"/>
</dbReference>
<dbReference type="PANTHER" id="PTHR34236:SF1">
    <property type="entry name" value="DIMETHYL SULFOXIDE REDUCTASE TRANSCRIPTIONAL ACTIVATOR"/>
    <property type="match status" value="1"/>
</dbReference>
<dbReference type="Pfam" id="PF04967">
    <property type="entry name" value="HTH_10"/>
    <property type="match status" value="1"/>
</dbReference>
<feature type="domain" description="HVO-0513-like N-terminal" evidence="4">
    <location>
        <begin position="26"/>
        <end position="150"/>
    </location>
</feature>
<protein>
    <submittedName>
        <fullName evidence="5">Predicted DNA binding protein, contains HTH domain</fullName>
    </submittedName>
</protein>
<keyword evidence="6" id="KW-1185">Reference proteome</keyword>
<evidence type="ECO:0000256" key="2">
    <source>
        <dbReference type="ARBA" id="ARBA00023163"/>
    </source>
</evidence>
<dbReference type="OrthoDB" id="194393at2157"/>
<dbReference type="RefSeq" id="WP_089734094.1">
    <property type="nucleotide sequence ID" value="NZ_FNIA01000012.1"/>
</dbReference>
<evidence type="ECO:0000313" key="6">
    <source>
        <dbReference type="Proteomes" id="UP000199370"/>
    </source>
</evidence>
<dbReference type="Pfam" id="PF24278">
    <property type="entry name" value="HVO_0513_N"/>
    <property type="match status" value="1"/>
</dbReference>
<sequence length="218" mass="23702">MQSLDVTLRLPDEARLPAPEWFDLGEDFVREELLAWHTDEDRGVDFFLALVVGDIDATSDALAELDAVYDHELVPVDDDTFYAYAEMAIGSETMAWRAAFDDQDIVLVPPVVFGPHGSVQLTVLGDPDALRNVVDGFPDFVRVDIERVGEPRGIGGSLAGRLTARQFEALSAAWELGYYEVPREGSLSEVAASLGCSESAASTLLRKAERGLVDATLG</sequence>
<keyword evidence="2" id="KW-0804">Transcription</keyword>
<dbReference type="PANTHER" id="PTHR34236">
    <property type="entry name" value="DIMETHYL SULFOXIDE REDUCTASE TRANSCRIPTIONAL ACTIVATOR"/>
    <property type="match status" value="1"/>
</dbReference>
<gene>
    <name evidence="5" type="ORF">SAMN05192554_11269</name>
</gene>
<evidence type="ECO:0000256" key="1">
    <source>
        <dbReference type="ARBA" id="ARBA00023015"/>
    </source>
</evidence>
<dbReference type="InterPro" id="IPR007050">
    <property type="entry name" value="HTH_bacterioopsin"/>
</dbReference>
<proteinExistence type="predicted"/>
<accession>A0A1G9XZK4</accession>